<dbReference type="EMBL" id="CP001867">
    <property type="protein sequence ID" value="ADB77430.1"/>
    <property type="molecule type" value="Genomic_DNA"/>
</dbReference>
<keyword evidence="2" id="KW-0472">Membrane</keyword>
<evidence type="ECO:0000313" key="4">
    <source>
        <dbReference type="Proteomes" id="UP000001382"/>
    </source>
</evidence>
<proteinExistence type="predicted"/>
<feature type="transmembrane region" description="Helical" evidence="2">
    <location>
        <begin position="78"/>
        <end position="96"/>
    </location>
</feature>
<feature type="region of interest" description="Disordered" evidence="1">
    <location>
        <begin position="33"/>
        <end position="69"/>
    </location>
</feature>
<reference evidence="4" key="2">
    <citation type="submission" date="2010-01" db="EMBL/GenBank/DDBJ databases">
        <title>The complete genome of Geodermatophilus obscurus DSM 43160.</title>
        <authorList>
            <consortium name="US DOE Joint Genome Institute (JGI-PGF)"/>
            <person name="Lucas S."/>
            <person name="Copeland A."/>
            <person name="Lapidus A."/>
            <person name="Glavina del Rio T."/>
            <person name="Dalin E."/>
            <person name="Tice H."/>
            <person name="Bruce D."/>
            <person name="Goodwin L."/>
            <person name="Pitluck S."/>
            <person name="Kyrpides N."/>
            <person name="Mavromatis K."/>
            <person name="Ivanova N."/>
            <person name="Munk A.C."/>
            <person name="Brettin T."/>
            <person name="Detter J.C."/>
            <person name="Han C."/>
            <person name="Larimer F."/>
            <person name="Land M."/>
            <person name="Hauser L."/>
            <person name="Markowitz V."/>
            <person name="Cheng J.-F."/>
            <person name="Hugenholtz P."/>
            <person name="Woyke T."/>
            <person name="Wu D."/>
            <person name="Jando M."/>
            <person name="Schneider S."/>
            <person name="Klenk H.-P."/>
            <person name="Eisen J.A."/>
        </authorList>
    </citation>
    <scope>NUCLEOTIDE SEQUENCE [LARGE SCALE GENOMIC DNA]</scope>
    <source>
        <strain evidence="4">ATCC 25078 / DSM 43160 / JCM 3152 / KCC A-0152 / KCTC 9177 / NBRC 13315 / NRRL B-3577 / G-20</strain>
    </source>
</reference>
<organism evidence="3 4">
    <name type="scientific">Geodermatophilus obscurus (strain ATCC 25078 / DSM 43160 / JCM 3152 / CCUG 61914 / KCC A-0152 / KCTC 9177 / NBRC 13315 / NRRL B-3577 / G-20)</name>
    <dbReference type="NCBI Taxonomy" id="526225"/>
    <lineage>
        <taxon>Bacteria</taxon>
        <taxon>Bacillati</taxon>
        <taxon>Actinomycetota</taxon>
        <taxon>Actinomycetes</taxon>
        <taxon>Geodermatophilales</taxon>
        <taxon>Geodermatophilaceae</taxon>
        <taxon>Geodermatophilus</taxon>
    </lineage>
</organism>
<feature type="transmembrane region" description="Helical" evidence="2">
    <location>
        <begin position="163"/>
        <end position="181"/>
    </location>
</feature>
<keyword evidence="2" id="KW-1133">Transmembrane helix</keyword>
<feature type="transmembrane region" description="Helical" evidence="2">
    <location>
        <begin position="137"/>
        <end position="157"/>
    </location>
</feature>
<evidence type="ECO:0000256" key="1">
    <source>
        <dbReference type="SAM" id="MobiDB-lite"/>
    </source>
</evidence>
<keyword evidence="4" id="KW-1185">Reference proteome</keyword>
<feature type="transmembrane region" description="Helical" evidence="2">
    <location>
        <begin position="102"/>
        <end position="125"/>
    </location>
</feature>
<dbReference type="STRING" id="526225.Gobs_4899"/>
<dbReference type="Proteomes" id="UP000001382">
    <property type="component" value="Chromosome"/>
</dbReference>
<evidence type="ECO:0000313" key="3">
    <source>
        <dbReference type="EMBL" id="ADB77430.1"/>
    </source>
</evidence>
<name>D2S6T8_GEOOG</name>
<reference evidence="3 4" key="1">
    <citation type="journal article" date="2010" name="Stand. Genomic Sci.">
        <title>Complete genome sequence of Geodermatophilus obscurus type strain (G-20).</title>
        <authorList>
            <person name="Ivanova N."/>
            <person name="Sikorski J."/>
            <person name="Jando M."/>
            <person name="Munk C."/>
            <person name="Lapidus A."/>
            <person name="Glavina Del Rio T."/>
            <person name="Copeland A."/>
            <person name="Tice H."/>
            <person name="Cheng J.-F."/>
            <person name="Lucas S."/>
            <person name="Chen F."/>
            <person name="Nolan M."/>
            <person name="Bruce D."/>
            <person name="Goodwin L."/>
            <person name="Pitluck S."/>
            <person name="Mavromatis K."/>
            <person name="Mikhailova N."/>
            <person name="Pati A."/>
            <person name="Chen A."/>
            <person name="Palaniappan K."/>
            <person name="Land M."/>
            <person name="Hauser L."/>
            <person name="Chang Y.-J."/>
            <person name="Jeffries C.D."/>
            <person name="Meincke L."/>
            <person name="Brettin T."/>
            <person name="Detter J.C."/>
            <person name="Detter J.C."/>
            <person name="Rohde M."/>
            <person name="Goeker M."/>
            <person name="Bristow J."/>
            <person name="Eisen J.A."/>
            <person name="Markowitz V."/>
            <person name="Hugenholtz P."/>
            <person name="Kyrpides N.C."/>
            <person name="Klenk H.-P."/>
        </authorList>
    </citation>
    <scope>NUCLEOTIDE SEQUENCE [LARGE SCALE GENOMIC DNA]</scope>
    <source>
        <strain evidence="4">ATCC 25078 / DSM 43160 / JCM 3152 / KCC A-0152 / KCTC 9177 / NBRC 13315 / NRRL B-3577 / G-20</strain>
    </source>
</reference>
<dbReference type="HOGENOM" id="CLU_1439206_0_0_11"/>
<dbReference type="KEGG" id="gob:Gobs_4899"/>
<evidence type="ECO:0000256" key="2">
    <source>
        <dbReference type="SAM" id="Phobius"/>
    </source>
</evidence>
<protein>
    <submittedName>
        <fullName evidence="3">Uncharacterized protein</fullName>
    </submittedName>
</protein>
<accession>D2S6T8</accession>
<gene>
    <name evidence="3" type="ordered locus">Gobs_4899</name>
</gene>
<sequence>MPDGNPSTVRMPRDGRKLAVTWARPPAGTAGCSVPAAGAGHTGRTGCPPGRDGGTATEEGHRTVSEPRPPWSARRRRLLLWLAVGAVLGGLGAVGLPGEWGVTAAFLGALCAFLLVVALVVFITVPGPDTLGTLLRTAPLAGAVLVVAVLLVLSNPTGSSLRWLWVVAAVAAAAWTAFAVWETRRSGG</sequence>
<dbReference type="AlphaFoldDB" id="D2S6T8"/>
<keyword evidence="2" id="KW-0812">Transmembrane</keyword>